<feature type="transmembrane region" description="Helical" evidence="7">
    <location>
        <begin position="89"/>
        <end position="110"/>
    </location>
</feature>
<dbReference type="InterPro" id="IPR001915">
    <property type="entry name" value="Peptidase_M48"/>
</dbReference>
<keyword evidence="5 6" id="KW-0482">Metalloprotease</keyword>
<keyword evidence="10" id="KW-1185">Reference proteome</keyword>
<keyword evidence="7" id="KW-1133">Transmembrane helix</keyword>
<keyword evidence="3 6" id="KW-0378">Hydrolase</keyword>
<gene>
    <name evidence="9" type="ORF">BBN63_00380</name>
</gene>
<keyword evidence="2" id="KW-0479">Metal-binding</keyword>
<feature type="transmembrane region" description="Helical" evidence="7">
    <location>
        <begin position="288"/>
        <end position="313"/>
    </location>
</feature>
<evidence type="ECO:0000256" key="6">
    <source>
        <dbReference type="RuleBase" id="RU003983"/>
    </source>
</evidence>
<name>A0A1U9QMD7_STRNV</name>
<feature type="domain" description="Peptidase M48" evidence="8">
    <location>
        <begin position="122"/>
        <end position="206"/>
    </location>
</feature>
<accession>A0A1U9QMD7</accession>
<protein>
    <recommendedName>
        <fullName evidence="8">Peptidase M48 domain-containing protein</fullName>
    </recommendedName>
</protein>
<organism evidence="9 10">
    <name type="scientific">Streptomyces niveus</name>
    <name type="common">Streptomyces spheroides</name>
    <dbReference type="NCBI Taxonomy" id="193462"/>
    <lineage>
        <taxon>Bacteria</taxon>
        <taxon>Bacillati</taxon>
        <taxon>Actinomycetota</taxon>
        <taxon>Actinomycetes</taxon>
        <taxon>Kitasatosporales</taxon>
        <taxon>Streptomycetaceae</taxon>
        <taxon>Streptomyces</taxon>
    </lineage>
</organism>
<feature type="transmembrane region" description="Helical" evidence="7">
    <location>
        <begin position="35"/>
        <end position="58"/>
    </location>
</feature>
<keyword evidence="7" id="KW-0812">Transmembrane</keyword>
<dbReference type="CDD" id="cd07326">
    <property type="entry name" value="M56_BlaR1_MecR1_like"/>
    <property type="match status" value="1"/>
</dbReference>
<evidence type="ECO:0000313" key="9">
    <source>
        <dbReference type="EMBL" id="AQU64951.1"/>
    </source>
</evidence>
<evidence type="ECO:0000256" key="1">
    <source>
        <dbReference type="ARBA" id="ARBA00022670"/>
    </source>
</evidence>
<dbReference type="OrthoDB" id="9785340at2"/>
<evidence type="ECO:0000259" key="8">
    <source>
        <dbReference type="Pfam" id="PF01435"/>
    </source>
</evidence>
<dbReference type="AlphaFoldDB" id="A0A1U9QMD7"/>
<dbReference type="KEGG" id="snw:BBN63_00380"/>
<evidence type="ECO:0000256" key="2">
    <source>
        <dbReference type="ARBA" id="ARBA00022723"/>
    </source>
</evidence>
<dbReference type="PANTHER" id="PTHR34978:SF3">
    <property type="entry name" value="SLR0241 PROTEIN"/>
    <property type="match status" value="1"/>
</dbReference>
<evidence type="ECO:0000256" key="3">
    <source>
        <dbReference type="ARBA" id="ARBA00022801"/>
    </source>
</evidence>
<dbReference type="EMBL" id="CP018047">
    <property type="protein sequence ID" value="AQU64951.1"/>
    <property type="molecule type" value="Genomic_DNA"/>
</dbReference>
<feature type="transmembrane region" description="Helical" evidence="7">
    <location>
        <begin position="6"/>
        <end position="23"/>
    </location>
</feature>
<dbReference type="GO" id="GO:0004222">
    <property type="term" value="F:metalloendopeptidase activity"/>
    <property type="evidence" value="ECO:0007669"/>
    <property type="project" value="InterPro"/>
</dbReference>
<comment type="cofactor">
    <cofactor evidence="6">
        <name>Zn(2+)</name>
        <dbReference type="ChEBI" id="CHEBI:29105"/>
    </cofactor>
    <text evidence="6">Binds 1 zinc ion per subunit.</text>
</comment>
<dbReference type="Pfam" id="PF01435">
    <property type="entry name" value="Peptidase_M48"/>
    <property type="match status" value="1"/>
</dbReference>
<reference evidence="9 10" key="1">
    <citation type="submission" date="2016-11" db="EMBL/GenBank/DDBJ databases">
        <title>Complete genome sequence of Streptomyces niveus SCSIO 3406.</title>
        <authorList>
            <person name="Zhu Q."/>
            <person name="Cheng W."/>
            <person name="Song Y."/>
            <person name="Li Q."/>
            <person name="Ju J."/>
        </authorList>
    </citation>
    <scope>NUCLEOTIDE SEQUENCE [LARGE SCALE GENOMIC DNA]</scope>
    <source>
        <strain evidence="9 10">SCSIO 3406</strain>
    </source>
</reference>
<keyword evidence="7" id="KW-0472">Membrane</keyword>
<comment type="similarity">
    <text evidence="6">Belongs to the peptidase M48 family.</text>
</comment>
<evidence type="ECO:0000256" key="7">
    <source>
        <dbReference type="SAM" id="Phobius"/>
    </source>
</evidence>
<dbReference type="Gene3D" id="3.30.2010.10">
    <property type="entry name" value="Metalloproteases ('zincins'), catalytic domain"/>
    <property type="match status" value="1"/>
</dbReference>
<keyword evidence="1 6" id="KW-0645">Protease</keyword>
<keyword evidence="4 6" id="KW-0862">Zinc</keyword>
<proteinExistence type="inferred from homology"/>
<evidence type="ECO:0000256" key="4">
    <source>
        <dbReference type="ARBA" id="ARBA00022833"/>
    </source>
</evidence>
<dbReference type="InterPro" id="IPR052173">
    <property type="entry name" value="Beta-lactam_resp_regulator"/>
</dbReference>
<dbReference type="PANTHER" id="PTHR34978">
    <property type="entry name" value="POSSIBLE SENSOR-TRANSDUCER PROTEIN BLAR"/>
    <property type="match status" value="1"/>
</dbReference>
<dbReference type="GO" id="GO:0006508">
    <property type="term" value="P:proteolysis"/>
    <property type="evidence" value="ECO:0007669"/>
    <property type="project" value="UniProtKB-KW"/>
</dbReference>
<evidence type="ECO:0000313" key="10">
    <source>
        <dbReference type="Proteomes" id="UP000189677"/>
    </source>
</evidence>
<dbReference type="GO" id="GO:0046872">
    <property type="term" value="F:metal ion binding"/>
    <property type="evidence" value="ECO:0007669"/>
    <property type="project" value="UniProtKB-KW"/>
</dbReference>
<dbReference type="RefSeq" id="WP_078073425.1">
    <property type="nucleotide sequence ID" value="NZ_CP018047.1"/>
</dbReference>
<evidence type="ECO:0000256" key="5">
    <source>
        <dbReference type="ARBA" id="ARBA00023049"/>
    </source>
</evidence>
<sequence>MLIIGALFLYAVLIGVAGDRWLARAGWVARSPRTALSVWHTCAFTFLLTAVSVLVLTAHDLWEHAVVWLFHADKPQVHALYSGSWHIDAVADAATALLLAAMVTTAVLAVRRIRGSRREQGRHRLVTDALAAYGPGPLRRVRILEDPAPAAFCIPGSRREGRIVLTRGALALLTADQVAATVAHEQAHLRFRHHGAIVLADVASVAVGWSGALRNYAGQVRRLAEMAADDHAATEHGRRTLASALLEMCTVPETGGGALPSMTGADPAERIRRLIAPAPSQKGRVPRALAAGAVTVLVAVPATLALAPAVMIADTAHCPPLCHPGPEH</sequence>
<dbReference type="Proteomes" id="UP000189677">
    <property type="component" value="Chromosome"/>
</dbReference>